<gene>
    <name evidence="4" type="ORF">RXV79_27275</name>
</gene>
<name>A0ABZ0D779_9BURK</name>
<feature type="region of interest" description="Disordered" evidence="1">
    <location>
        <begin position="150"/>
        <end position="174"/>
    </location>
</feature>
<dbReference type="Pfam" id="PF01464">
    <property type="entry name" value="SLT"/>
    <property type="match status" value="1"/>
</dbReference>
<feature type="signal peptide" evidence="2">
    <location>
        <begin position="1"/>
        <end position="18"/>
    </location>
</feature>
<protein>
    <submittedName>
        <fullName evidence="4">Lytic transglycosylase domain-containing protein</fullName>
    </submittedName>
</protein>
<sequence>MRLAFVLVACLFAGPVAAADSSCWYDAERAYGVSAELLYAIARAESNLNPAAMNLSHKARTGTYDIGLMQINSGHLPRLSKHGISEKDLLDACTNIKVGAWLLAGLFAKHGVSWNAVGAYNAACSTLKGADCQAARSKYAWRVYQRLPGQPEPAHKRRVRPQAQQQPAAPAPQTFILAARVSPR</sequence>
<dbReference type="Gene3D" id="1.10.530.10">
    <property type="match status" value="1"/>
</dbReference>
<keyword evidence="2" id="KW-0732">Signal</keyword>
<reference evidence="4 5" key="1">
    <citation type="submission" date="2023-10" db="EMBL/GenBank/DDBJ databases">
        <title>Bacteria for the degradation of biodegradable plastic PBAT(Polybutylene adipate terephthalate).</title>
        <authorList>
            <person name="Weon H.-Y."/>
            <person name="Yeon J."/>
        </authorList>
    </citation>
    <scope>NUCLEOTIDE SEQUENCE [LARGE SCALE GENOMIC DNA]</scope>
    <source>
        <strain evidence="4 5">SBD 7-3</strain>
        <plasmid evidence="4 5">unnamed1</plasmid>
    </source>
</reference>
<dbReference type="RefSeq" id="WP_316704293.1">
    <property type="nucleotide sequence ID" value="NZ_CP136337.1"/>
</dbReference>
<evidence type="ECO:0000313" key="5">
    <source>
        <dbReference type="Proteomes" id="UP001303946"/>
    </source>
</evidence>
<evidence type="ECO:0000256" key="1">
    <source>
        <dbReference type="SAM" id="MobiDB-lite"/>
    </source>
</evidence>
<keyword evidence="4" id="KW-0614">Plasmid</keyword>
<accession>A0ABZ0D779</accession>
<organism evidence="4 5">
    <name type="scientific">Piscinibacter gummiphilus</name>
    <dbReference type="NCBI Taxonomy" id="946333"/>
    <lineage>
        <taxon>Bacteria</taxon>
        <taxon>Pseudomonadati</taxon>
        <taxon>Pseudomonadota</taxon>
        <taxon>Betaproteobacteria</taxon>
        <taxon>Burkholderiales</taxon>
        <taxon>Sphaerotilaceae</taxon>
        <taxon>Piscinibacter</taxon>
    </lineage>
</organism>
<proteinExistence type="predicted"/>
<dbReference type="InterPro" id="IPR023346">
    <property type="entry name" value="Lysozyme-like_dom_sf"/>
</dbReference>
<geneLocation type="plasmid" evidence="4 5">
    <name>unnamed1</name>
</geneLocation>
<dbReference type="InterPro" id="IPR008258">
    <property type="entry name" value="Transglycosylase_SLT_dom_1"/>
</dbReference>
<evidence type="ECO:0000313" key="4">
    <source>
        <dbReference type="EMBL" id="WOB11142.1"/>
    </source>
</evidence>
<dbReference type="CDD" id="cd13400">
    <property type="entry name" value="LT_IagB-like"/>
    <property type="match status" value="1"/>
</dbReference>
<dbReference type="SUPFAM" id="SSF53955">
    <property type="entry name" value="Lysozyme-like"/>
    <property type="match status" value="1"/>
</dbReference>
<feature type="domain" description="Transglycosylase SLT" evidence="3">
    <location>
        <begin position="23"/>
        <end position="129"/>
    </location>
</feature>
<evidence type="ECO:0000256" key="2">
    <source>
        <dbReference type="SAM" id="SignalP"/>
    </source>
</evidence>
<feature type="compositionally biased region" description="Low complexity" evidence="1">
    <location>
        <begin position="161"/>
        <end position="173"/>
    </location>
</feature>
<evidence type="ECO:0000259" key="3">
    <source>
        <dbReference type="Pfam" id="PF01464"/>
    </source>
</evidence>
<dbReference type="Proteomes" id="UP001303946">
    <property type="component" value="Plasmid unnamed1"/>
</dbReference>
<keyword evidence="5" id="KW-1185">Reference proteome</keyword>
<feature type="chain" id="PRO_5045859600" evidence="2">
    <location>
        <begin position="19"/>
        <end position="184"/>
    </location>
</feature>
<dbReference type="EMBL" id="CP136337">
    <property type="protein sequence ID" value="WOB11142.1"/>
    <property type="molecule type" value="Genomic_DNA"/>
</dbReference>